<dbReference type="GO" id="GO:0016491">
    <property type="term" value="F:oxidoreductase activity"/>
    <property type="evidence" value="ECO:0007669"/>
    <property type="project" value="UniProtKB-KW"/>
</dbReference>
<proteinExistence type="predicted"/>
<evidence type="ECO:0000313" key="6">
    <source>
        <dbReference type="Proteomes" id="UP000308652"/>
    </source>
</evidence>
<evidence type="ECO:0000256" key="2">
    <source>
        <dbReference type="ARBA" id="ARBA00022827"/>
    </source>
</evidence>
<sequence>MVKKKDFNVAIVGGGVCGLTCAATLEKYGIDYAIFEAAPKFGEVGAGVGFGPNAVRVLKELDLLDRIATENSPVERSFVFISGTGEHELVHKYARYPNSLGLGVYRPDFLDALAPLIDPSVTHFSKRCISVSPQVSGRHTLHFSDGTTYEADLVVGADGIKSVTRDAVVGLDQPKHLSYTNTVAYRGLVPIETLKAAGVKTDLVTTPLCWVGMGKHLITFPIQAAKTLNIVAFVADHALPLQPIEWPSAWVEVVPEEELVDQFEGWGNDAMTILRHMKQPSKWHIHAVNPTLPSFIRENIVLAGDAAHGMLPHLGAGAGQGLEDIFVLCRLLCHEQTNATTLQSVLKAYNSIRPQRANMVSEESSRMGGIYDNFGESGYDIQAMQNQLRGMWEPVWQHDIVMEVDAALELLHGKII</sequence>
<evidence type="ECO:0000256" key="3">
    <source>
        <dbReference type="ARBA" id="ARBA00023002"/>
    </source>
</evidence>
<evidence type="ECO:0000259" key="4">
    <source>
        <dbReference type="Pfam" id="PF01494"/>
    </source>
</evidence>
<accession>A0A5C3MLC7</accession>
<dbReference type="Pfam" id="PF01494">
    <property type="entry name" value="FAD_binding_3"/>
    <property type="match status" value="1"/>
</dbReference>
<gene>
    <name evidence="5" type="ORF">BDQ12DRAFT_645301</name>
</gene>
<dbReference type="OrthoDB" id="417877at2759"/>
<dbReference type="AlphaFoldDB" id="A0A5C3MLC7"/>
<dbReference type="InterPro" id="IPR036188">
    <property type="entry name" value="FAD/NAD-bd_sf"/>
</dbReference>
<evidence type="ECO:0000256" key="1">
    <source>
        <dbReference type="ARBA" id="ARBA00022630"/>
    </source>
</evidence>
<keyword evidence="1" id="KW-0285">Flavoprotein</keyword>
<dbReference type="PANTHER" id="PTHR46720:SF3">
    <property type="entry name" value="FAD-BINDING DOMAIN-CONTAINING PROTEIN-RELATED"/>
    <property type="match status" value="1"/>
</dbReference>
<dbReference type="SUPFAM" id="SSF54373">
    <property type="entry name" value="FAD-linked reductases, C-terminal domain"/>
    <property type="match status" value="1"/>
</dbReference>
<feature type="domain" description="FAD-binding" evidence="4">
    <location>
        <begin position="7"/>
        <end position="362"/>
    </location>
</feature>
<name>A0A5C3MLC7_9AGAR</name>
<dbReference type="SUPFAM" id="SSF51905">
    <property type="entry name" value="FAD/NAD(P)-binding domain"/>
    <property type="match status" value="1"/>
</dbReference>
<dbReference type="InterPro" id="IPR002938">
    <property type="entry name" value="FAD-bd"/>
</dbReference>
<keyword evidence="6" id="KW-1185">Reference proteome</keyword>
<dbReference type="GO" id="GO:0071949">
    <property type="term" value="F:FAD binding"/>
    <property type="evidence" value="ECO:0007669"/>
    <property type="project" value="InterPro"/>
</dbReference>
<keyword evidence="3" id="KW-0560">Oxidoreductase</keyword>
<keyword evidence="2" id="KW-0274">FAD</keyword>
<dbReference type="InterPro" id="IPR051104">
    <property type="entry name" value="FAD_monoxygenase"/>
</dbReference>
<organism evidence="5 6">
    <name type="scientific">Crucibulum laeve</name>
    <dbReference type="NCBI Taxonomy" id="68775"/>
    <lineage>
        <taxon>Eukaryota</taxon>
        <taxon>Fungi</taxon>
        <taxon>Dikarya</taxon>
        <taxon>Basidiomycota</taxon>
        <taxon>Agaricomycotina</taxon>
        <taxon>Agaricomycetes</taxon>
        <taxon>Agaricomycetidae</taxon>
        <taxon>Agaricales</taxon>
        <taxon>Agaricineae</taxon>
        <taxon>Nidulariaceae</taxon>
        <taxon>Crucibulum</taxon>
    </lineage>
</organism>
<dbReference type="Proteomes" id="UP000308652">
    <property type="component" value="Unassembled WGS sequence"/>
</dbReference>
<dbReference type="EMBL" id="ML213593">
    <property type="protein sequence ID" value="TFK41951.1"/>
    <property type="molecule type" value="Genomic_DNA"/>
</dbReference>
<evidence type="ECO:0000313" key="5">
    <source>
        <dbReference type="EMBL" id="TFK41951.1"/>
    </source>
</evidence>
<dbReference type="PRINTS" id="PR00420">
    <property type="entry name" value="RNGMNOXGNASE"/>
</dbReference>
<dbReference type="Gene3D" id="3.50.50.60">
    <property type="entry name" value="FAD/NAD(P)-binding domain"/>
    <property type="match status" value="1"/>
</dbReference>
<dbReference type="PANTHER" id="PTHR46720">
    <property type="entry name" value="HYDROXYLASE, PUTATIVE (AFU_ORTHOLOGUE AFUA_3G01460)-RELATED"/>
    <property type="match status" value="1"/>
</dbReference>
<protein>
    <submittedName>
        <fullName evidence="5">Salicylate hydroxylase</fullName>
    </submittedName>
</protein>
<dbReference type="GO" id="GO:0044550">
    <property type="term" value="P:secondary metabolite biosynthetic process"/>
    <property type="evidence" value="ECO:0007669"/>
    <property type="project" value="TreeGrafter"/>
</dbReference>
<reference evidence="5 6" key="1">
    <citation type="journal article" date="2019" name="Nat. Ecol. Evol.">
        <title>Megaphylogeny resolves global patterns of mushroom evolution.</title>
        <authorList>
            <person name="Varga T."/>
            <person name="Krizsan K."/>
            <person name="Foldi C."/>
            <person name="Dima B."/>
            <person name="Sanchez-Garcia M."/>
            <person name="Sanchez-Ramirez S."/>
            <person name="Szollosi G.J."/>
            <person name="Szarkandi J.G."/>
            <person name="Papp V."/>
            <person name="Albert L."/>
            <person name="Andreopoulos W."/>
            <person name="Angelini C."/>
            <person name="Antonin V."/>
            <person name="Barry K.W."/>
            <person name="Bougher N.L."/>
            <person name="Buchanan P."/>
            <person name="Buyck B."/>
            <person name="Bense V."/>
            <person name="Catcheside P."/>
            <person name="Chovatia M."/>
            <person name="Cooper J."/>
            <person name="Damon W."/>
            <person name="Desjardin D."/>
            <person name="Finy P."/>
            <person name="Geml J."/>
            <person name="Haridas S."/>
            <person name="Hughes K."/>
            <person name="Justo A."/>
            <person name="Karasinski D."/>
            <person name="Kautmanova I."/>
            <person name="Kiss B."/>
            <person name="Kocsube S."/>
            <person name="Kotiranta H."/>
            <person name="LaButti K.M."/>
            <person name="Lechner B.E."/>
            <person name="Liimatainen K."/>
            <person name="Lipzen A."/>
            <person name="Lukacs Z."/>
            <person name="Mihaltcheva S."/>
            <person name="Morgado L.N."/>
            <person name="Niskanen T."/>
            <person name="Noordeloos M.E."/>
            <person name="Ohm R.A."/>
            <person name="Ortiz-Santana B."/>
            <person name="Ovrebo C."/>
            <person name="Racz N."/>
            <person name="Riley R."/>
            <person name="Savchenko A."/>
            <person name="Shiryaev A."/>
            <person name="Soop K."/>
            <person name="Spirin V."/>
            <person name="Szebenyi C."/>
            <person name="Tomsovsky M."/>
            <person name="Tulloss R.E."/>
            <person name="Uehling J."/>
            <person name="Grigoriev I.V."/>
            <person name="Vagvolgyi C."/>
            <person name="Papp T."/>
            <person name="Martin F.M."/>
            <person name="Miettinen O."/>
            <person name="Hibbett D.S."/>
            <person name="Nagy L.G."/>
        </authorList>
    </citation>
    <scope>NUCLEOTIDE SEQUENCE [LARGE SCALE GENOMIC DNA]</scope>
    <source>
        <strain evidence="5 6">CBS 166.37</strain>
    </source>
</reference>
<dbReference type="STRING" id="68775.A0A5C3MLC7"/>